<evidence type="ECO:0008006" key="2">
    <source>
        <dbReference type="Google" id="ProtNLM"/>
    </source>
</evidence>
<protein>
    <recommendedName>
        <fullName evidence="2">Beta-barrel assembly-enhancing protease</fullName>
    </recommendedName>
</protein>
<comment type="caution">
    <text evidence="1">The sequence shown here is derived from an EMBL/GenBank/DDBJ whole genome shotgun (WGS) entry which is preliminary data.</text>
</comment>
<dbReference type="EMBL" id="VSSQ01023579">
    <property type="protein sequence ID" value="MPM70617.1"/>
    <property type="molecule type" value="Genomic_DNA"/>
</dbReference>
<proteinExistence type="predicted"/>
<gene>
    <name evidence="1" type="ORF">SDC9_117572</name>
</gene>
<sequence length="143" mass="16423">MAAPLARILWLRGDYAAAKKLLTRPDAGAPEQLEYAWMLAAAPEPEERDPRKARLLASRLAVALPYPNVFSVLAQSYAAESDWRGAAQAMSEAEKLLDDQPAERYDRDYYRAFLAMQRRFYRDRRQDAAPELAGRQLFLIEYR</sequence>
<name>A0A645BZW6_9ZZZZ</name>
<evidence type="ECO:0000313" key="1">
    <source>
        <dbReference type="EMBL" id="MPM70617.1"/>
    </source>
</evidence>
<organism evidence="1">
    <name type="scientific">bioreactor metagenome</name>
    <dbReference type="NCBI Taxonomy" id="1076179"/>
    <lineage>
        <taxon>unclassified sequences</taxon>
        <taxon>metagenomes</taxon>
        <taxon>ecological metagenomes</taxon>
    </lineage>
</organism>
<dbReference type="AlphaFoldDB" id="A0A645BZW6"/>
<accession>A0A645BZW6</accession>
<reference evidence="1" key="1">
    <citation type="submission" date="2019-08" db="EMBL/GenBank/DDBJ databases">
        <authorList>
            <person name="Kucharzyk K."/>
            <person name="Murdoch R.W."/>
            <person name="Higgins S."/>
            <person name="Loffler F."/>
        </authorList>
    </citation>
    <scope>NUCLEOTIDE SEQUENCE</scope>
</reference>